<accession>A0A8H3KPK5</accession>
<name>A0A8H3KPK5_9GLOM</name>
<protein>
    <submittedName>
        <fullName evidence="1">Uncharacterized protein</fullName>
    </submittedName>
</protein>
<evidence type="ECO:0000313" key="2">
    <source>
        <dbReference type="Proteomes" id="UP000615446"/>
    </source>
</evidence>
<dbReference type="EMBL" id="BLAL01000006">
    <property type="protein sequence ID" value="GES73482.1"/>
    <property type="molecule type" value="Genomic_DNA"/>
</dbReference>
<dbReference type="Proteomes" id="UP000615446">
    <property type="component" value="Unassembled WGS sequence"/>
</dbReference>
<dbReference type="AlphaFoldDB" id="A0A8H3KPK5"/>
<proteinExistence type="predicted"/>
<evidence type="ECO:0000313" key="1">
    <source>
        <dbReference type="EMBL" id="GES73482.1"/>
    </source>
</evidence>
<organism evidence="1 2">
    <name type="scientific">Rhizophagus clarus</name>
    <dbReference type="NCBI Taxonomy" id="94130"/>
    <lineage>
        <taxon>Eukaryota</taxon>
        <taxon>Fungi</taxon>
        <taxon>Fungi incertae sedis</taxon>
        <taxon>Mucoromycota</taxon>
        <taxon>Glomeromycotina</taxon>
        <taxon>Glomeromycetes</taxon>
        <taxon>Glomerales</taxon>
        <taxon>Glomeraceae</taxon>
        <taxon>Rhizophagus</taxon>
    </lineage>
</organism>
<sequence length="70" mass="8448">MEKNRKLSEDKLHLYSYSTRKLKQIEELELHKGSELKRDEDQGSLLKKRQLEIDKPELQEVVTDLMQDEY</sequence>
<reference evidence="1" key="1">
    <citation type="submission" date="2019-10" db="EMBL/GenBank/DDBJ databases">
        <title>Conservation and host-specific expression of non-tandemly repeated heterogenous ribosome RNA gene in arbuscular mycorrhizal fungi.</title>
        <authorList>
            <person name="Maeda T."/>
            <person name="Kobayashi Y."/>
            <person name="Nakagawa T."/>
            <person name="Ezawa T."/>
            <person name="Yamaguchi K."/>
            <person name="Bino T."/>
            <person name="Nishimoto Y."/>
            <person name="Shigenobu S."/>
            <person name="Kawaguchi M."/>
        </authorList>
    </citation>
    <scope>NUCLEOTIDE SEQUENCE</scope>
    <source>
        <strain evidence="1">HR1</strain>
    </source>
</reference>
<gene>
    <name evidence="1" type="ORF">RCL2_000101800</name>
</gene>
<comment type="caution">
    <text evidence="1">The sequence shown here is derived from an EMBL/GenBank/DDBJ whole genome shotgun (WGS) entry which is preliminary data.</text>
</comment>